<dbReference type="PANTHER" id="PTHR36713:SF1">
    <property type="entry name" value="OS09G0344700 PROTEIN"/>
    <property type="match status" value="1"/>
</dbReference>
<organism evidence="2 3">
    <name type="scientific">Spirodela intermedia</name>
    <name type="common">Intermediate duckweed</name>
    <dbReference type="NCBI Taxonomy" id="51605"/>
    <lineage>
        <taxon>Eukaryota</taxon>
        <taxon>Viridiplantae</taxon>
        <taxon>Streptophyta</taxon>
        <taxon>Embryophyta</taxon>
        <taxon>Tracheophyta</taxon>
        <taxon>Spermatophyta</taxon>
        <taxon>Magnoliopsida</taxon>
        <taxon>Liliopsida</taxon>
        <taxon>Araceae</taxon>
        <taxon>Lemnoideae</taxon>
        <taxon>Spirodela</taxon>
    </lineage>
</organism>
<dbReference type="EMBL" id="LR746272">
    <property type="protein sequence ID" value="CAA7402732.1"/>
    <property type="molecule type" value="Genomic_DNA"/>
</dbReference>
<dbReference type="PANTHER" id="PTHR36713">
    <property type="entry name" value="OS09G0344700 PROTEIN"/>
    <property type="match status" value="1"/>
</dbReference>
<protein>
    <submittedName>
        <fullName evidence="2">Uncharacterized protein</fullName>
    </submittedName>
</protein>
<feature type="region of interest" description="Disordered" evidence="1">
    <location>
        <begin position="43"/>
        <end position="71"/>
    </location>
</feature>
<dbReference type="AlphaFoldDB" id="A0A7I8KZ07"/>
<evidence type="ECO:0000313" key="2">
    <source>
        <dbReference type="EMBL" id="CAA7402732.1"/>
    </source>
</evidence>
<sequence length="131" mass="12810">MEGFLPPRLEDAGLEDCALPPEAINEAFSKAAELFKSRVVVADDDDDDNEGDGCCVEGPAPSSGEKPAVALGGGVCEEGGFSVGDEPGEGGGVVVVEGGISSGEVLVMGGEVAEDSGGDDNGAAGEGGKPV</sequence>
<proteinExistence type="predicted"/>
<dbReference type="OrthoDB" id="773986at2759"/>
<evidence type="ECO:0000313" key="3">
    <source>
        <dbReference type="Proteomes" id="UP000663760"/>
    </source>
</evidence>
<gene>
    <name evidence="2" type="ORF">SI8410_09013410</name>
</gene>
<dbReference type="Proteomes" id="UP000663760">
    <property type="component" value="Chromosome 9"/>
</dbReference>
<keyword evidence="3" id="KW-1185">Reference proteome</keyword>
<name>A0A7I8KZ07_SPIIN</name>
<accession>A0A7I8KZ07</accession>
<feature type="region of interest" description="Disordered" evidence="1">
    <location>
        <begin position="111"/>
        <end position="131"/>
    </location>
</feature>
<evidence type="ECO:0000256" key="1">
    <source>
        <dbReference type="SAM" id="MobiDB-lite"/>
    </source>
</evidence>
<reference evidence="2" key="1">
    <citation type="submission" date="2020-02" db="EMBL/GenBank/DDBJ databases">
        <authorList>
            <person name="Scholz U."/>
            <person name="Mascher M."/>
            <person name="Fiebig A."/>
        </authorList>
    </citation>
    <scope>NUCLEOTIDE SEQUENCE</scope>
</reference>